<proteinExistence type="predicted"/>
<evidence type="ECO:0008006" key="8">
    <source>
        <dbReference type="Google" id="ProtNLM"/>
    </source>
</evidence>
<keyword evidence="3" id="KW-0804">Transcription</keyword>
<dbReference type="InterPro" id="IPR014757">
    <property type="entry name" value="Tscrpt_reg_IclR_C"/>
</dbReference>
<evidence type="ECO:0000259" key="4">
    <source>
        <dbReference type="PROSITE" id="PS51077"/>
    </source>
</evidence>
<evidence type="ECO:0000259" key="5">
    <source>
        <dbReference type="PROSITE" id="PS51078"/>
    </source>
</evidence>
<sequence length="268" mass="29249">MDEHEGRPAPGRTRGERSERLTSAAATARILQAFGHHATQLGVSELGRRVGVSKSTAHRIIWTLVDEGLLEKVEETGLFRLTSTMRSLGQRAETAQQLHEAATIPLDELRTLTRGTLHVAILDGADVLYIERREGPGTIPVFREVGSRNAAHCTSSGKVLLAHLPHDQQDRAVDRLRLGRKTPRTITTREELLRELAVVRRQGFAENRGESEPGMCSIAAPVRAPLGAVVASLSVAMYVDDVEVGLRHLAPPVIQAANRVSTALGWRP</sequence>
<dbReference type="GO" id="GO:0003677">
    <property type="term" value="F:DNA binding"/>
    <property type="evidence" value="ECO:0007669"/>
    <property type="project" value="UniProtKB-KW"/>
</dbReference>
<evidence type="ECO:0000256" key="1">
    <source>
        <dbReference type="ARBA" id="ARBA00023015"/>
    </source>
</evidence>
<accession>A0A1L3MEC3</accession>
<dbReference type="InterPro" id="IPR050707">
    <property type="entry name" value="HTH_MetabolicPath_Reg"/>
</dbReference>
<evidence type="ECO:0000313" key="7">
    <source>
        <dbReference type="Proteomes" id="UP000182938"/>
    </source>
</evidence>
<protein>
    <recommendedName>
        <fullName evidence="8">IclR family transcriptional regulator</fullName>
    </recommendedName>
</protein>
<dbReference type="PANTHER" id="PTHR30136:SF24">
    <property type="entry name" value="HTH-TYPE TRANSCRIPTIONAL REPRESSOR ALLR"/>
    <property type="match status" value="1"/>
</dbReference>
<dbReference type="Gene3D" id="1.10.10.10">
    <property type="entry name" value="Winged helix-like DNA-binding domain superfamily/Winged helix DNA-binding domain"/>
    <property type="match status" value="1"/>
</dbReference>
<dbReference type="GO" id="GO:0003700">
    <property type="term" value="F:DNA-binding transcription factor activity"/>
    <property type="evidence" value="ECO:0007669"/>
    <property type="project" value="TreeGrafter"/>
</dbReference>
<feature type="domain" description="IclR-ED" evidence="5">
    <location>
        <begin position="84"/>
        <end position="266"/>
    </location>
</feature>
<name>A0A1L3MEC3_9MICO</name>
<dbReference type="Proteomes" id="UP000182938">
    <property type="component" value="Chromosome"/>
</dbReference>
<gene>
    <name evidence="6" type="ORF">ASJ30_03815</name>
</gene>
<evidence type="ECO:0000256" key="3">
    <source>
        <dbReference type="ARBA" id="ARBA00023163"/>
    </source>
</evidence>
<dbReference type="GO" id="GO:0045892">
    <property type="term" value="P:negative regulation of DNA-templated transcription"/>
    <property type="evidence" value="ECO:0007669"/>
    <property type="project" value="TreeGrafter"/>
</dbReference>
<evidence type="ECO:0000256" key="2">
    <source>
        <dbReference type="ARBA" id="ARBA00023125"/>
    </source>
</evidence>
<dbReference type="SUPFAM" id="SSF46785">
    <property type="entry name" value="Winged helix' DNA-binding domain"/>
    <property type="match status" value="1"/>
</dbReference>
<keyword evidence="2" id="KW-0238">DNA-binding</keyword>
<reference evidence="6 7" key="1">
    <citation type="submission" date="2015-11" db="EMBL/GenBank/DDBJ databases">
        <authorList>
            <person name="Zhang Y."/>
            <person name="Guo Z."/>
        </authorList>
    </citation>
    <scope>NUCLEOTIDE SEQUENCE [LARGE SCALE GENOMIC DNA]</scope>
    <source>
        <strain evidence="6 7">YFY001</strain>
    </source>
</reference>
<dbReference type="SUPFAM" id="SSF55781">
    <property type="entry name" value="GAF domain-like"/>
    <property type="match status" value="1"/>
</dbReference>
<dbReference type="AlphaFoldDB" id="A0A1L3MEC3"/>
<evidence type="ECO:0000313" key="6">
    <source>
        <dbReference type="EMBL" id="APH00767.1"/>
    </source>
</evidence>
<dbReference type="EMBL" id="CP013290">
    <property type="protein sequence ID" value="APH00767.1"/>
    <property type="molecule type" value="Genomic_DNA"/>
</dbReference>
<keyword evidence="1" id="KW-0805">Transcription regulation</keyword>
<dbReference type="InterPro" id="IPR036388">
    <property type="entry name" value="WH-like_DNA-bd_sf"/>
</dbReference>
<dbReference type="PROSITE" id="PS51078">
    <property type="entry name" value="ICLR_ED"/>
    <property type="match status" value="1"/>
</dbReference>
<dbReference type="SMART" id="SM00346">
    <property type="entry name" value="HTH_ICLR"/>
    <property type="match status" value="1"/>
</dbReference>
<organism evidence="6 7">
    <name type="scientific">Janibacter indicus</name>
    <dbReference type="NCBI Taxonomy" id="857417"/>
    <lineage>
        <taxon>Bacteria</taxon>
        <taxon>Bacillati</taxon>
        <taxon>Actinomycetota</taxon>
        <taxon>Actinomycetes</taxon>
        <taxon>Micrococcales</taxon>
        <taxon>Intrasporangiaceae</taxon>
        <taxon>Janibacter</taxon>
    </lineage>
</organism>
<dbReference type="InterPro" id="IPR005471">
    <property type="entry name" value="Tscrpt_reg_IclR_N"/>
</dbReference>
<dbReference type="Pfam" id="PF09339">
    <property type="entry name" value="HTH_IclR"/>
    <property type="match status" value="1"/>
</dbReference>
<dbReference type="PANTHER" id="PTHR30136">
    <property type="entry name" value="HELIX-TURN-HELIX TRANSCRIPTIONAL REGULATOR, ICLR FAMILY"/>
    <property type="match status" value="1"/>
</dbReference>
<dbReference type="PROSITE" id="PS51077">
    <property type="entry name" value="HTH_ICLR"/>
    <property type="match status" value="1"/>
</dbReference>
<dbReference type="Gene3D" id="3.30.450.40">
    <property type="match status" value="1"/>
</dbReference>
<keyword evidence="7" id="KW-1185">Reference proteome</keyword>
<dbReference type="RefSeq" id="WP_164513562.1">
    <property type="nucleotide sequence ID" value="NZ_CP013290.1"/>
</dbReference>
<feature type="domain" description="HTH iclR-type" evidence="4">
    <location>
        <begin position="21"/>
        <end position="83"/>
    </location>
</feature>
<dbReference type="Pfam" id="PF01614">
    <property type="entry name" value="IclR_C"/>
    <property type="match status" value="1"/>
</dbReference>
<dbReference type="InterPro" id="IPR029016">
    <property type="entry name" value="GAF-like_dom_sf"/>
</dbReference>
<dbReference type="KEGG" id="jte:ASJ30_03815"/>
<dbReference type="InterPro" id="IPR036390">
    <property type="entry name" value="WH_DNA-bd_sf"/>
</dbReference>